<name>A0A561UBT1_9ACTN</name>
<dbReference type="RefSeq" id="WP_211786120.1">
    <property type="nucleotide sequence ID" value="NZ_BAAAMZ010000004.1"/>
</dbReference>
<dbReference type="EMBL" id="VIWT01000001">
    <property type="protein sequence ID" value="TWF96799.1"/>
    <property type="molecule type" value="Genomic_DNA"/>
</dbReference>
<dbReference type="InterPro" id="IPR007921">
    <property type="entry name" value="CHAP_dom"/>
</dbReference>
<keyword evidence="1" id="KW-0732">Signal</keyword>
<dbReference type="PROSITE" id="PS50911">
    <property type="entry name" value="CHAP"/>
    <property type="match status" value="1"/>
</dbReference>
<evidence type="ECO:0000313" key="4">
    <source>
        <dbReference type="Proteomes" id="UP000317940"/>
    </source>
</evidence>
<feature type="domain" description="Peptidase C51" evidence="2">
    <location>
        <begin position="59"/>
        <end position="187"/>
    </location>
</feature>
<evidence type="ECO:0000313" key="3">
    <source>
        <dbReference type="EMBL" id="TWF96799.1"/>
    </source>
</evidence>
<comment type="caution">
    <text evidence="3">The sequence shown here is derived from an EMBL/GenBank/DDBJ whole genome shotgun (WGS) entry which is preliminary data.</text>
</comment>
<sequence>MNVIRLLRRATGAAVVVLVMGLATLLPAAGASAATGTGAAQLASANIGKSAGTCANNPTYNSLGGSQFEHSCAGGYSGGPEYWCADFAMWVWQNSGFYTGGLDAGAASFQTYGLNNGSQHTAADYRPQVGDAVEYGSTLDSAIHHVGIVTAVNADGSVTTANGDWGGTTGTGTMAGFAVTSSVVQITIPAGQTSVGSEPSTVDTADGYYIVGYTTPVTSGSGSTGANPYSPTQVCGSGYGVIDSHDLGSAVVYLLYDGTTGYNCVTTLAKTPSGAVAMNATLAVQGGSSATNPGNFTYYAGPVTAYAPNSCVQWGGSYAGSSWTSSWDHCGTGTPTPGPGSGNKYTAAQVCGSGYAVIDSHGLGNATVDLLYNASTGDNCVVTLAAEPSGPVAMNATLAVQGGSSASNPGNFTYYAGPVIEHAAATCVQWGGSYAGTSWTSGWSHCG</sequence>
<accession>A0A561UBT1</accession>
<dbReference type="SUPFAM" id="SSF54001">
    <property type="entry name" value="Cysteine proteinases"/>
    <property type="match status" value="1"/>
</dbReference>
<protein>
    <submittedName>
        <fullName evidence="3">CHAP domain-containing protein</fullName>
    </submittedName>
</protein>
<reference evidence="3 4" key="1">
    <citation type="submission" date="2019-06" db="EMBL/GenBank/DDBJ databases">
        <title>Sequencing the genomes of 1000 actinobacteria strains.</title>
        <authorList>
            <person name="Klenk H.-P."/>
        </authorList>
    </citation>
    <scope>NUCLEOTIDE SEQUENCE [LARGE SCALE GENOMIC DNA]</scope>
    <source>
        <strain evidence="3 4">DSM 44826</strain>
    </source>
</reference>
<dbReference type="Proteomes" id="UP000317940">
    <property type="component" value="Unassembled WGS sequence"/>
</dbReference>
<gene>
    <name evidence="3" type="ORF">FHX73_11572</name>
</gene>
<organism evidence="3 4">
    <name type="scientific">Kitasatospora viridis</name>
    <dbReference type="NCBI Taxonomy" id="281105"/>
    <lineage>
        <taxon>Bacteria</taxon>
        <taxon>Bacillati</taxon>
        <taxon>Actinomycetota</taxon>
        <taxon>Actinomycetes</taxon>
        <taxon>Kitasatosporales</taxon>
        <taxon>Streptomycetaceae</taxon>
        <taxon>Kitasatospora</taxon>
    </lineage>
</organism>
<proteinExistence type="predicted"/>
<keyword evidence="4" id="KW-1185">Reference proteome</keyword>
<dbReference type="Pfam" id="PF05257">
    <property type="entry name" value="CHAP"/>
    <property type="match status" value="1"/>
</dbReference>
<dbReference type="Gene3D" id="3.90.1720.10">
    <property type="entry name" value="endopeptidase domain like (from Nostoc punctiforme)"/>
    <property type="match status" value="1"/>
</dbReference>
<feature type="chain" id="PRO_5021801757" evidence="1">
    <location>
        <begin position="34"/>
        <end position="447"/>
    </location>
</feature>
<evidence type="ECO:0000259" key="2">
    <source>
        <dbReference type="PROSITE" id="PS50911"/>
    </source>
</evidence>
<feature type="signal peptide" evidence="1">
    <location>
        <begin position="1"/>
        <end position="33"/>
    </location>
</feature>
<dbReference type="AlphaFoldDB" id="A0A561UBT1"/>
<evidence type="ECO:0000256" key="1">
    <source>
        <dbReference type="SAM" id="SignalP"/>
    </source>
</evidence>
<dbReference type="InterPro" id="IPR038765">
    <property type="entry name" value="Papain-like_cys_pep_sf"/>
</dbReference>